<gene>
    <name evidence="2" type="ORF">PR001_g21891</name>
</gene>
<comment type="caution">
    <text evidence="2">The sequence shown here is derived from an EMBL/GenBank/DDBJ whole genome shotgun (WGS) entry which is preliminary data.</text>
</comment>
<dbReference type="Proteomes" id="UP000429607">
    <property type="component" value="Unassembled WGS sequence"/>
</dbReference>
<evidence type="ECO:0000256" key="1">
    <source>
        <dbReference type="SAM" id="MobiDB-lite"/>
    </source>
</evidence>
<name>A0A6A3J3Y5_9STRA</name>
<sequence length="125" mass="14283">MLIEGLPPLINATSSLTHMRDSSMRYTNDLDSDSEESDDEDESSIKSMDGFMKDALEHVKNIPGYEGHNFKIFTKFGRGIRVNRKKSSHCGMCERDHDNDNTVLLFFNAKQGYATWRCDRAQGEK</sequence>
<protein>
    <submittedName>
        <fullName evidence="2">Uncharacterized protein</fullName>
    </submittedName>
</protein>
<proteinExistence type="predicted"/>
<reference evidence="2 3" key="1">
    <citation type="submission" date="2018-09" db="EMBL/GenBank/DDBJ databases">
        <title>Genomic investigation of the strawberry pathogen Phytophthora fragariae indicates pathogenicity is determined by transcriptional variation in three key races.</title>
        <authorList>
            <person name="Adams T.M."/>
            <person name="Armitage A.D."/>
            <person name="Sobczyk M.K."/>
            <person name="Bates H.J."/>
            <person name="Dunwell J.M."/>
            <person name="Nellist C.F."/>
            <person name="Harrison R.J."/>
        </authorList>
    </citation>
    <scope>NUCLEOTIDE SEQUENCE [LARGE SCALE GENOMIC DNA]</scope>
    <source>
        <strain evidence="2 3">SCRP249</strain>
    </source>
</reference>
<feature type="region of interest" description="Disordered" evidence="1">
    <location>
        <begin position="21"/>
        <end position="47"/>
    </location>
</feature>
<evidence type="ECO:0000313" key="2">
    <source>
        <dbReference type="EMBL" id="KAE8988982.1"/>
    </source>
</evidence>
<dbReference type="AlphaFoldDB" id="A0A6A3J3Y5"/>
<organism evidence="2 3">
    <name type="scientific">Phytophthora rubi</name>
    <dbReference type="NCBI Taxonomy" id="129364"/>
    <lineage>
        <taxon>Eukaryota</taxon>
        <taxon>Sar</taxon>
        <taxon>Stramenopiles</taxon>
        <taxon>Oomycota</taxon>
        <taxon>Peronosporomycetes</taxon>
        <taxon>Peronosporales</taxon>
        <taxon>Peronosporaceae</taxon>
        <taxon>Phytophthora</taxon>
    </lineage>
</organism>
<evidence type="ECO:0000313" key="3">
    <source>
        <dbReference type="Proteomes" id="UP000429607"/>
    </source>
</evidence>
<dbReference type="EMBL" id="QXFV01002356">
    <property type="protein sequence ID" value="KAE8988982.1"/>
    <property type="molecule type" value="Genomic_DNA"/>
</dbReference>
<accession>A0A6A3J3Y5</accession>
<feature type="compositionally biased region" description="Acidic residues" evidence="1">
    <location>
        <begin position="30"/>
        <end position="42"/>
    </location>
</feature>